<evidence type="ECO:0000313" key="2">
    <source>
        <dbReference type="EMBL" id="AKC02199.1"/>
    </source>
</evidence>
<feature type="chain" id="PRO_5002412111" evidence="1">
    <location>
        <begin position="22"/>
        <end position="170"/>
    </location>
</feature>
<keyword evidence="1" id="KW-0732">Signal</keyword>
<dbReference type="EMBL" id="KP293574">
    <property type="protein sequence ID" value="AKC02199.1"/>
    <property type="molecule type" value="mRNA"/>
</dbReference>
<name>A0A0E3T6X3_9ORTH</name>
<protein>
    <submittedName>
        <fullName evidence="2">Odorant-binding protein 8</fullName>
    </submittedName>
</protein>
<accession>A0A0E3T6X3</accession>
<feature type="signal peptide" evidence="1">
    <location>
        <begin position="1"/>
        <end position="21"/>
    </location>
</feature>
<dbReference type="AlphaFoldDB" id="A0A0E3T6X3"/>
<gene>
    <name evidence="2" type="primary">OBP8</name>
</gene>
<sequence length="170" mass="18597">MQAPQLLLAALALCLSAAVAAQQAPWCPTTASQGVQEDMGQCAEEIKDAILREYAKTVASRRTRSAEMSEEDRLLVGCMVSCLFRKGPHSRLQTGSKLALAELGAMRLFSDGADDARYRNATATAVRRCSASSRSLLPDDGGPRHECELGFFMFECVSDQITEYCQWQPE</sequence>
<reference evidence="2" key="1">
    <citation type="journal article" date="2015" name="Biochem. Biophys. Res. Commun.">
        <title>Novel odorant-binding proteins and their expression patterns in grasshopper, Oedaleus asiaticus.</title>
        <authorList>
            <person name="Zhang S."/>
            <person name="Pang B."/>
            <person name="Zhang L."/>
        </authorList>
    </citation>
    <scope>NUCLEOTIDE SEQUENCE</scope>
    <source>
        <tissue evidence="2">Antennae</tissue>
    </source>
</reference>
<evidence type="ECO:0000256" key="1">
    <source>
        <dbReference type="SAM" id="SignalP"/>
    </source>
</evidence>
<organism evidence="2">
    <name type="scientific">Oedaleus asiaticus</name>
    <dbReference type="NCBI Taxonomy" id="244712"/>
    <lineage>
        <taxon>Eukaryota</taxon>
        <taxon>Metazoa</taxon>
        <taxon>Ecdysozoa</taxon>
        <taxon>Arthropoda</taxon>
        <taxon>Hexapoda</taxon>
        <taxon>Insecta</taxon>
        <taxon>Pterygota</taxon>
        <taxon>Neoptera</taxon>
        <taxon>Polyneoptera</taxon>
        <taxon>Orthoptera</taxon>
        <taxon>Caelifera</taxon>
        <taxon>Acrididea</taxon>
        <taxon>Acridomorpha</taxon>
        <taxon>Acridoidea</taxon>
        <taxon>Acrididae</taxon>
        <taxon>Oedipodinae</taxon>
        <taxon>Oedaleus</taxon>
    </lineage>
</organism>
<proteinExistence type="evidence at transcript level"/>